<dbReference type="EMBL" id="SJKD01000001">
    <property type="protein sequence ID" value="TCC53938.1"/>
    <property type="molecule type" value="Genomic_DNA"/>
</dbReference>
<accession>A0A4R0K7Q7</accession>
<evidence type="ECO:0000256" key="4">
    <source>
        <dbReference type="SAM" id="Phobius"/>
    </source>
</evidence>
<evidence type="ECO:0000313" key="6">
    <source>
        <dbReference type="Proteomes" id="UP000293342"/>
    </source>
</evidence>
<evidence type="ECO:0000256" key="3">
    <source>
        <dbReference type="SAM" id="MobiDB-lite"/>
    </source>
</evidence>
<feature type="compositionally biased region" description="Polar residues" evidence="3">
    <location>
        <begin position="38"/>
        <end position="58"/>
    </location>
</feature>
<feature type="region of interest" description="Disordered" evidence="3">
    <location>
        <begin position="1"/>
        <end position="73"/>
    </location>
</feature>
<feature type="transmembrane region" description="Helical" evidence="4">
    <location>
        <begin position="83"/>
        <end position="105"/>
    </location>
</feature>
<organism evidence="5 6">
    <name type="scientific">Kribbella capetownensis</name>
    <dbReference type="NCBI Taxonomy" id="1572659"/>
    <lineage>
        <taxon>Bacteria</taxon>
        <taxon>Bacillati</taxon>
        <taxon>Actinomycetota</taxon>
        <taxon>Actinomycetes</taxon>
        <taxon>Propionibacteriales</taxon>
        <taxon>Kribbellaceae</taxon>
        <taxon>Kribbella</taxon>
    </lineage>
</organism>
<feature type="compositionally biased region" description="Acidic residues" evidence="3">
    <location>
        <begin position="28"/>
        <end position="37"/>
    </location>
</feature>
<protein>
    <recommendedName>
        <fullName evidence="7">Mce-associated membrane protein</fullName>
    </recommendedName>
</protein>
<reference evidence="5 6" key="1">
    <citation type="submission" date="2019-02" db="EMBL/GenBank/DDBJ databases">
        <title>Kribbella capetownensis sp. nov. and Kribbella speibonae sp. nov., isolated from soil.</title>
        <authorList>
            <person name="Curtis S.M."/>
            <person name="Norton I."/>
            <person name="Everest G.J."/>
            <person name="Meyers P.R."/>
        </authorList>
    </citation>
    <scope>NUCLEOTIDE SEQUENCE [LARGE SCALE GENOMIC DNA]</scope>
    <source>
        <strain evidence="5 6">YM53</strain>
    </source>
</reference>
<dbReference type="PANTHER" id="PTHR37042">
    <property type="entry name" value="OUTER MEMBRANE PROTEIN RV1973"/>
    <property type="match status" value="1"/>
</dbReference>
<feature type="compositionally biased region" description="Polar residues" evidence="3">
    <location>
        <begin position="16"/>
        <end position="26"/>
    </location>
</feature>
<evidence type="ECO:0008006" key="7">
    <source>
        <dbReference type="Google" id="ProtNLM"/>
    </source>
</evidence>
<gene>
    <name evidence="5" type="ORF">E0H75_09825</name>
</gene>
<keyword evidence="4" id="KW-0812">Transmembrane</keyword>
<dbReference type="OrthoDB" id="3829670at2"/>
<sequence length="238" mass="25444">MPDRSRNRPRIAGQRRTASGPGTTDTAPEVELDETPDELTTSDTATTPEDVTPDTSEVSEVAPEEVQDPVVVTDGDGKRGLGVVLSVVLAVVVVLVLTVGAVLGIKAWQGKQAEDARDQAATAGRKAAETALSYDYRDLDKSFAAARSTMTPDFAAKFDETAKVAGELATKTKATVKADVREVGVRDGNADRVTLIIFVNQTTTSTITKGSPRVDLNRTRFTMVRKDGRWLVQEIAGL</sequence>
<keyword evidence="2 4" id="KW-0472">Membrane</keyword>
<dbReference type="Proteomes" id="UP000293342">
    <property type="component" value="Unassembled WGS sequence"/>
</dbReference>
<evidence type="ECO:0000256" key="1">
    <source>
        <dbReference type="ARBA" id="ARBA00004370"/>
    </source>
</evidence>
<dbReference type="RefSeq" id="WP_131512838.1">
    <property type="nucleotide sequence ID" value="NZ_SJKD01000001.1"/>
</dbReference>
<comment type="caution">
    <text evidence="5">The sequence shown here is derived from an EMBL/GenBank/DDBJ whole genome shotgun (WGS) entry which is preliminary data.</text>
</comment>
<keyword evidence="4" id="KW-1133">Transmembrane helix</keyword>
<comment type="subcellular location">
    <subcellularLocation>
        <location evidence="1">Membrane</location>
    </subcellularLocation>
</comment>
<evidence type="ECO:0000313" key="5">
    <source>
        <dbReference type="EMBL" id="TCC53938.1"/>
    </source>
</evidence>
<name>A0A4R0K7Q7_9ACTN</name>
<proteinExistence type="predicted"/>
<dbReference type="AlphaFoldDB" id="A0A4R0K7Q7"/>
<dbReference type="GO" id="GO:0016020">
    <property type="term" value="C:membrane"/>
    <property type="evidence" value="ECO:0007669"/>
    <property type="project" value="UniProtKB-SubCell"/>
</dbReference>
<evidence type="ECO:0000256" key="2">
    <source>
        <dbReference type="ARBA" id="ARBA00023136"/>
    </source>
</evidence>
<keyword evidence="6" id="KW-1185">Reference proteome</keyword>
<dbReference type="PANTHER" id="PTHR37042:SF4">
    <property type="entry name" value="OUTER MEMBRANE PROTEIN RV1973"/>
    <property type="match status" value="1"/>
</dbReference>